<reference evidence="2 3" key="1">
    <citation type="submission" date="2024-06" db="EMBL/GenBank/DDBJ databases">
        <title>The draft genome of Grus japonensis, version 3.</title>
        <authorList>
            <person name="Nabeshima K."/>
            <person name="Suzuki S."/>
            <person name="Onuma M."/>
        </authorList>
    </citation>
    <scope>NUCLEOTIDE SEQUENCE [LARGE SCALE GENOMIC DNA]</scope>
    <source>
        <strain evidence="2 3">451A</strain>
    </source>
</reference>
<dbReference type="InterPro" id="IPR000477">
    <property type="entry name" value="RT_dom"/>
</dbReference>
<sequence length="89" mass="9769">MFLRELVDEVAKPLSIIFEKLWQSGEVPTDNSSMPKWRPVTSGVPQGSVLGPTLFNIFAGDMDTAIECPLTKFADDIKLCGVVNTLEGR</sequence>
<dbReference type="EMBL" id="BAAFJT010000001">
    <property type="protein sequence ID" value="GAB0179462.1"/>
    <property type="molecule type" value="Genomic_DNA"/>
</dbReference>
<gene>
    <name evidence="2" type="ORF">GRJ2_000411500</name>
</gene>
<comment type="caution">
    <text evidence="2">The sequence shown here is derived from an EMBL/GenBank/DDBJ whole genome shotgun (WGS) entry which is preliminary data.</text>
</comment>
<dbReference type="Proteomes" id="UP001623348">
    <property type="component" value="Unassembled WGS sequence"/>
</dbReference>
<dbReference type="Pfam" id="PF00078">
    <property type="entry name" value="RVT_1"/>
    <property type="match status" value="1"/>
</dbReference>
<proteinExistence type="predicted"/>
<name>A0ABC9W382_GRUJA</name>
<dbReference type="PANTHER" id="PTHR33332">
    <property type="entry name" value="REVERSE TRANSCRIPTASE DOMAIN-CONTAINING PROTEIN"/>
    <property type="match status" value="1"/>
</dbReference>
<evidence type="ECO:0000313" key="3">
    <source>
        <dbReference type="Proteomes" id="UP001623348"/>
    </source>
</evidence>
<dbReference type="AlphaFoldDB" id="A0ABC9W382"/>
<keyword evidence="3" id="KW-1185">Reference proteome</keyword>
<evidence type="ECO:0000259" key="1">
    <source>
        <dbReference type="PROSITE" id="PS50878"/>
    </source>
</evidence>
<evidence type="ECO:0000313" key="2">
    <source>
        <dbReference type="EMBL" id="GAB0179462.1"/>
    </source>
</evidence>
<dbReference type="PROSITE" id="PS50878">
    <property type="entry name" value="RT_POL"/>
    <property type="match status" value="1"/>
</dbReference>
<accession>A0ABC9W382</accession>
<organism evidence="2 3">
    <name type="scientific">Grus japonensis</name>
    <name type="common">Japanese crane</name>
    <name type="synonym">Red-crowned crane</name>
    <dbReference type="NCBI Taxonomy" id="30415"/>
    <lineage>
        <taxon>Eukaryota</taxon>
        <taxon>Metazoa</taxon>
        <taxon>Chordata</taxon>
        <taxon>Craniata</taxon>
        <taxon>Vertebrata</taxon>
        <taxon>Euteleostomi</taxon>
        <taxon>Archelosauria</taxon>
        <taxon>Archosauria</taxon>
        <taxon>Dinosauria</taxon>
        <taxon>Saurischia</taxon>
        <taxon>Theropoda</taxon>
        <taxon>Coelurosauria</taxon>
        <taxon>Aves</taxon>
        <taxon>Neognathae</taxon>
        <taxon>Neoaves</taxon>
        <taxon>Gruiformes</taxon>
        <taxon>Gruidae</taxon>
        <taxon>Grus</taxon>
    </lineage>
</organism>
<feature type="domain" description="Reverse transcriptase" evidence="1">
    <location>
        <begin position="1"/>
        <end position="89"/>
    </location>
</feature>
<protein>
    <submittedName>
        <fullName evidence="2">Triadin</fullName>
    </submittedName>
</protein>